<dbReference type="InterPro" id="IPR036388">
    <property type="entry name" value="WH-like_DNA-bd_sf"/>
</dbReference>
<dbReference type="PROSITE" id="PS50043">
    <property type="entry name" value="HTH_LUXR_2"/>
    <property type="match status" value="1"/>
</dbReference>
<dbReference type="SUPFAM" id="SSF46894">
    <property type="entry name" value="C-terminal effector domain of the bipartite response regulators"/>
    <property type="match status" value="1"/>
</dbReference>
<keyword evidence="6" id="KW-1185">Reference proteome</keyword>
<dbReference type="PROSITE" id="PS00622">
    <property type="entry name" value="HTH_LUXR_1"/>
    <property type="match status" value="1"/>
</dbReference>
<evidence type="ECO:0000256" key="1">
    <source>
        <dbReference type="ARBA" id="ARBA00023015"/>
    </source>
</evidence>
<gene>
    <name evidence="5" type="primary">malT</name>
    <name evidence="5" type="ORF">Rhal01_00261</name>
</gene>
<evidence type="ECO:0000256" key="2">
    <source>
        <dbReference type="ARBA" id="ARBA00023125"/>
    </source>
</evidence>
<dbReference type="InterPro" id="IPR000792">
    <property type="entry name" value="Tscrpt_reg_LuxR_C"/>
</dbReference>
<dbReference type="CDD" id="cd06170">
    <property type="entry name" value="LuxR_C_like"/>
    <property type="match status" value="1"/>
</dbReference>
<reference evidence="5 6" key="1">
    <citation type="submission" date="2024-02" db="EMBL/GenBank/DDBJ databases">
        <title>Rubritalea halochordaticola NBRC 107102.</title>
        <authorList>
            <person name="Ichikawa N."/>
            <person name="Katano-Makiyama Y."/>
            <person name="Hidaka K."/>
        </authorList>
    </citation>
    <scope>NUCLEOTIDE SEQUENCE [LARGE SCALE GENOMIC DNA]</scope>
    <source>
        <strain evidence="5 6">NBRC 107102</strain>
    </source>
</reference>
<name>A0ABP9UXN9_9BACT</name>
<dbReference type="SMART" id="SM00421">
    <property type="entry name" value="HTH_LUXR"/>
    <property type="match status" value="1"/>
</dbReference>
<feature type="domain" description="HTH luxR-type" evidence="4">
    <location>
        <begin position="186"/>
        <end position="251"/>
    </location>
</feature>
<evidence type="ECO:0000313" key="5">
    <source>
        <dbReference type="EMBL" id="GAA5494104.1"/>
    </source>
</evidence>
<comment type="caution">
    <text evidence="5">The sequence shown here is derived from an EMBL/GenBank/DDBJ whole genome shotgun (WGS) entry which is preliminary data.</text>
</comment>
<sequence>MLRHSTLQHFNEAVAKLYQADLNIRNYERKCYEFLNSIIPSEFIVFGSLNLKNEQLSLEISESVSDFPEAMEAFGQLMGQYPLFRWDPQVNSGKPFYREDFYSRREFRELDIFSEVYTKIGVDSHCAIHVPSNQQEIAFFGIERMGSQDFTVEERALLDLCQTHLSNARSLVFSLADQQDKQVSPDALYASGLTPREADVLTWLSEGKSNDEIAILLQIGLHTVKGHLKSIFQKIGAHNRLEAALWAIRMSKQRKSRPQSH</sequence>
<proteinExistence type="predicted"/>
<dbReference type="EMBL" id="BAABRL010000001">
    <property type="protein sequence ID" value="GAA5494104.1"/>
    <property type="molecule type" value="Genomic_DNA"/>
</dbReference>
<dbReference type="PANTHER" id="PTHR44688:SF16">
    <property type="entry name" value="DNA-BINDING TRANSCRIPTIONAL ACTIVATOR DEVR_DOSR"/>
    <property type="match status" value="1"/>
</dbReference>
<dbReference type="Proteomes" id="UP001424741">
    <property type="component" value="Unassembled WGS sequence"/>
</dbReference>
<keyword evidence="2" id="KW-0238">DNA-binding</keyword>
<dbReference type="PANTHER" id="PTHR44688">
    <property type="entry name" value="DNA-BINDING TRANSCRIPTIONAL ACTIVATOR DEVR_DOSR"/>
    <property type="match status" value="1"/>
</dbReference>
<evidence type="ECO:0000259" key="4">
    <source>
        <dbReference type="PROSITE" id="PS50043"/>
    </source>
</evidence>
<dbReference type="RefSeq" id="WP_346187137.1">
    <property type="nucleotide sequence ID" value="NZ_BAABRL010000001.1"/>
</dbReference>
<dbReference type="Pfam" id="PF00196">
    <property type="entry name" value="GerE"/>
    <property type="match status" value="1"/>
</dbReference>
<keyword evidence="1" id="KW-0805">Transcription regulation</keyword>
<dbReference type="PRINTS" id="PR00038">
    <property type="entry name" value="HTHLUXR"/>
</dbReference>
<dbReference type="Gene3D" id="1.10.10.10">
    <property type="entry name" value="Winged helix-like DNA-binding domain superfamily/Winged helix DNA-binding domain"/>
    <property type="match status" value="1"/>
</dbReference>
<accession>A0ABP9UXN9</accession>
<evidence type="ECO:0000313" key="6">
    <source>
        <dbReference type="Proteomes" id="UP001424741"/>
    </source>
</evidence>
<protein>
    <submittedName>
        <fullName evidence="5">HTH-type transcriptional regulator MalT</fullName>
    </submittedName>
</protein>
<keyword evidence="3" id="KW-0804">Transcription</keyword>
<organism evidence="5 6">
    <name type="scientific">Rubritalea halochordaticola</name>
    <dbReference type="NCBI Taxonomy" id="714537"/>
    <lineage>
        <taxon>Bacteria</taxon>
        <taxon>Pseudomonadati</taxon>
        <taxon>Verrucomicrobiota</taxon>
        <taxon>Verrucomicrobiia</taxon>
        <taxon>Verrucomicrobiales</taxon>
        <taxon>Rubritaleaceae</taxon>
        <taxon>Rubritalea</taxon>
    </lineage>
</organism>
<dbReference type="InterPro" id="IPR016032">
    <property type="entry name" value="Sig_transdc_resp-reg_C-effctor"/>
</dbReference>
<evidence type="ECO:0000256" key="3">
    <source>
        <dbReference type="ARBA" id="ARBA00023163"/>
    </source>
</evidence>